<gene>
    <name evidence="7" type="ORF">SDC9_27522</name>
</gene>
<dbReference type="NCBIfam" id="TIGR00332">
    <property type="entry name" value="neela_ferrous"/>
    <property type="match status" value="1"/>
</dbReference>
<dbReference type="PANTHER" id="PTHR36541:SF1">
    <property type="entry name" value="SUPEROXIDE REDUCTASE-RELATED"/>
    <property type="match status" value="1"/>
</dbReference>
<keyword evidence="2" id="KW-0813">Transport</keyword>
<evidence type="ECO:0000256" key="1">
    <source>
        <dbReference type="ARBA" id="ARBA00005941"/>
    </source>
</evidence>
<dbReference type="Gene3D" id="2.60.40.730">
    <property type="entry name" value="SOR catalytic domain"/>
    <property type="match status" value="1"/>
</dbReference>
<feature type="domain" description="Desulfoferrodoxin ferrous iron-binding" evidence="6">
    <location>
        <begin position="10"/>
        <end position="123"/>
    </location>
</feature>
<dbReference type="GO" id="GO:0005506">
    <property type="term" value="F:iron ion binding"/>
    <property type="evidence" value="ECO:0007669"/>
    <property type="project" value="InterPro"/>
</dbReference>
<evidence type="ECO:0000256" key="5">
    <source>
        <dbReference type="ARBA" id="ARBA00023004"/>
    </source>
</evidence>
<keyword evidence="7" id="KW-0560">Oxidoreductase</keyword>
<dbReference type="GO" id="GO:0050605">
    <property type="term" value="F:superoxide reductase activity"/>
    <property type="evidence" value="ECO:0007669"/>
    <property type="project" value="UniProtKB-EC"/>
</dbReference>
<accession>A0A644URS4</accession>
<protein>
    <submittedName>
        <fullName evidence="7">Putative superoxide reductase</fullName>
        <ecNumber evidence="7">1.15.1.2</ecNumber>
    </submittedName>
</protein>
<keyword evidence="3" id="KW-0479">Metal-binding</keyword>
<keyword evidence="4" id="KW-0249">Electron transport</keyword>
<reference evidence="7" key="1">
    <citation type="submission" date="2019-08" db="EMBL/GenBank/DDBJ databases">
        <authorList>
            <person name="Kucharzyk K."/>
            <person name="Murdoch R.W."/>
            <person name="Higgins S."/>
            <person name="Loffler F."/>
        </authorList>
    </citation>
    <scope>NUCLEOTIDE SEQUENCE</scope>
</reference>
<evidence type="ECO:0000256" key="3">
    <source>
        <dbReference type="ARBA" id="ARBA00022723"/>
    </source>
</evidence>
<keyword evidence="5" id="KW-0408">Iron</keyword>
<name>A0A644URS4_9ZZZZ</name>
<dbReference type="InterPro" id="IPR051233">
    <property type="entry name" value="Desulfoferrodoxin_SOR"/>
</dbReference>
<evidence type="ECO:0000256" key="4">
    <source>
        <dbReference type="ARBA" id="ARBA00022982"/>
    </source>
</evidence>
<dbReference type="CDD" id="cd03172">
    <property type="entry name" value="SORL_classII"/>
    <property type="match status" value="1"/>
</dbReference>
<evidence type="ECO:0000313" key="7">
    <source>
        <dbReference type="EMBL" id="MPL81594.1"/>
    </source>
</evidence>
<proteinExistence type="inferred from homology"/>
<dbReference type="PANTHER" id="PTHR36541">
    <property type="entry name" value="SUPEROXIDE REDUCTASE-RELATED"/>
    <property type="match status" value="1"/>
</dbReference>
<dbReference type="Pfam" id="PF01880">
    <property type="entry name" value="Desulfoferrodox"/>
    <property type="match status" value="1"/>
</dbReference>
<dbReference type="AlphaFoldDB" id="A0A644URS4"/>
<sequence>MKLGDVIQSADWKSEKHVPVINAPDSARSGEKVVVEVCVGKEIAHPNTTEHHIRWIKLYFKPDNSKFVSEVGTYQFDAHGESVEGPNKGAAYSEPEAKAVLKLNTSGTLLAVAYCNIHGLWESSQQITVE</sequence>
<comment type="caution">
    <text evidence="7">The sequence shown here is derived from an EMBL/GenBank/DDBJ whole genome shotgun (WGS) entry which is preliminary data.</text>
</comment>
<organism evidence="7">
    <name type="scientific">bioreactor metagenome</name>
    <dbReference type="NCBI Taxonomy" id="1076179"/>
    <lineage>
        <taxon>unclassified sequences</taxon>
        <taxon>metagenomes</taxon>
        <taxon>ecological metagenomes</taxon>
    </lineage>
</organism>
<evidence type="ECO:0000256" key="2">
    <source>
        <dbReference type="ARBA" id="ARBA00022448"/>
    </source>
</evidence>
<dbReference type="EC" id="1.15.1.2" evidence="7"/>
<dbReference type="EMBL" id="VSSQ01000151">
    <property type="protein sequence ID" value="MPL81594.1"/>
    <property type="molecule type" value="Genomic_DNA"/>
</dbReference>
<dbReference type="InterPro" id="IPR002742">
    <property type="entry name" value="Desulfoferrodoxin_Fe-bd_dom"/>
</dbReference>
<evidence type="ECO:0000259" key="6">
    <source>
        <dbReference type="Pfam" id="PF01880"/>
    </source>
</evidence>
<comment type="similarity">
    <text evidence="1">Belongs to the desulfoferrodoxin family.</text>
</comment>
<dbReference type="InterPro" id="IPR036073">
    <property type="entry name" value="Desulfoferrodoxin_Fe-bd_dom_sf"/>
</dbReference>
<dbReference type="SUPFAM" id="SSF49367">
    <property type="entry name" value="Superoxide reductase-like"/>
    <property type="match status" value="1"/>
</dbReference>